<evidence type="ECO:0000256" key="1">
    <source>
        <dbReference type="SAM" id="Phobius"/>
    </source>
</evidence>
<sequence>MNSKKVKNCTVPVILLFSFLCRLIIYIYIYIYQLITHTCYSVEGYIRNSIYIYGRAFTELPWPSFLFFNRVRGLEIQLRERRNRGESKRESVN</sequence>
<dbReference type="EMBL" id="CM007897">
    <property type="protein sequence ID" value="OTG18817.1"/>
    <property type="molecule type" value="Genomic_DNA"/>
</dbReference>
<proteinExistence type="predicted"/>
<dbReference type="EMBL" id="MNCJ02000331">
    <property type="protein sequence ID" value="KAF5759086.1"/>
    <property type="molecule type" value="Genomic_DNA"/>
</dbReference>
<dbReference type="AlphaFoldDB" id="A0A251U623"/>
<dbReference type="Proteomes" id="UP000215914">
    <property type="component" value="Chromosome 8"/>
</dbReference>
<feature type="transmembrane region" description="Helical" evidence="1">
    <location>
        <begin position="12"/>
        <end position="31"/>
    </location>
</feature>
<evidence type="ECO:0000313" key="4">
    <source>
        <dbReference type="Proteomes" id="UP000215914"/>
    </source>
</evidence>
<accession>A0A251U623</accession>
<keyword evidence="1" id="KW-0812">Transmembrane</keyword>
<evidence type="ECO:0000313" key="3">
    <source>
        <dbReference type="EMBL" id="OTG18817.1"/>
    </source>
</evidence>
<dbReference type="InParanoid" id="A0A251U623"/>
<keyword evidence="4" id="KW-1185">Reference proteome</keyword>
<reference evidence="2" key="3">
    <citation type="submission" date="2020-06" db="EMBL/GenBank/DDBJ databases">
        <title>Helianthus annuus Genome sequencing and assembly Release 2.</title>
        <authorList>
            <person name="Gouzy J."/>
            <person name="Langlade N."/>
            <person name="Munos S."/>
        </authorList>
    </citation>
    <scope>NUCLEOTIDE SEQUENCE</scope>
    <source>
        <tissue evidence="2">Leaves</tissue>
    </source>
</reference>
<evidence type="ECO:0000313" key="2">
    <source>
        <dbReference type="EMBL" id="KAF5759086.1"/>
    </source>
</evidence>
<protein>
    <submittedName>
        <fullName evidence="3">Uncharacterized protein</fullName>
    </submittedName>
</protein>
<organism evidence="3 4">
    <name type="scientific">Helianthus annuus</name>
    <name type="common">Common sunflower</name>
    <dbReference type="NCBI Taxonomy" id="4232"/>
    <lineage>
        <taxon>Eukaryota</taxon>
        <taxon>Viridiplantae</taxon>
        <taxon>Streptophyta</taxon>
        <taxon>Embryophyta</taxon>
        <taxon>Tracheophyta</taxon>
        <taxon>Spermatophyta</taxon>
        <taxon>Magnoliopsida</taxon>
        <taxon>eudicotyledons</taxon>
        <taxon>Gunneridae</taxon>
        <taxon>Pentapetalae</taxon>
        <taxon>asterids</taxon>
        <taxon>campanulids</taxon>
        <taxon>Asterales</taxon>
        <taxon>Asteraceae</taxon>
        <taxon>Asteroideae</taxon>
        <taxon>Heliantheae alliance</taxon>
        <taxon>Heliantheae</taxon>
        <taxon>Helianthus</taxon>
    </lineage>
</organism>
<reference evidence="3" key="2">
    <citation type="submission" date="2017-02" db="EMBL/GenBank/DDBJ databases">
        <title>Sunflower complete genome.</title>
        <authorList>
            <person name="Langlade N."/>
            <person name="Munos S."/>
        </authorList>
    </citation>
    <scope>NUCLEOTIDE SEQUENCE [LARGE SCALE GENOMIC DNA]</scope>
    <source>
        <tissue evidence="3">Leaves</tissue>
    </source>
</reference>
<keyword evidence="1" id="KW-1133">Transmembrane helix</keyword>
<dbReference type="Gramene" id="mRNA:HanXRQr2_Chr16g0737001">
    <property type="protein sequence ID" value="CDS:HanXRQr2_Chr16g0737001.1"/>
    <property type="gene ID" value="HanXRQr2_Chr16g0737001"/>
</dbReference>
<gene>
    <name evidence="3" type="ORF">HannXRQ_Chr08g0227211</name>
    <name evidence="2" type="ORF">HanXRQr2_Chr16g0737001</name>
</gene>
<keyword evidence="1" id="KW-0472">Membrane</keyword>
<name>A0A251U623_HELAN</name>
<reference evidence="2 4" key="1">
    <citation type="journal article" date="2017" name="Nature">
        <title>The sunflower genome provides insights into oil metabolism, flowering and Asterid evolution.</title>
        <authorList>
            <person name="Badouin H."/>
            <person name="Gouzy J."/>
            <person name="Grassa C.J."/>
            <person name="Murat F."/>
            <person name="Staton S.E."/>
            <person name="Cottret L."/>
            <person name="Lelandais-Briere C."/>
            <person name="Owens G.L."/>
            <person name="Carrere S."/>
            <person name="Mayjonade B."/>
            <person name="Legrand L."/>
            <person name="Gill N."/>
            <person name="Kane N.C."/>
            <person name="Bowers J.E."/>
            <person name="Hubner S."/>
            <person name="Bellec A."/>
            <person name="Berard A."/>
            <person name="Berges H."/>
            <person name="Blanchet N."/>
            <person name="Boniface M.C."/>
            <person name="Brunel D."/>
            <person name="Catrice O."/>
            <person name="Chaidir N."/>
            <person name="Claudel C."/>
            <person name="Donnadieu C."/>
            <person name="Faraut T."/>
            <person name="Fievet G."/>
            <person name="Helmstetter N."/>
            <person name="King M."/>
            <person name="Knapp S.J."/>
            <person name="Lai Z."/>
            <person name="Le Paslier M.C."/>
            <person name="Lippi Y."/>
            <person name="Lorenzon L."/>
            <person name="Mandel J.R."/>
            <person name="Marage G."/>
            <person name="Marchand G."/>
            <person name="Marquand E."/>
            <person name="Bret-Mestries E."/>
            <person name="Morien E."/>
            <person name="Nambeesan S."/>
            <person name="Nguyen T."/>
            <person name="Pegot-Espagnet P."/>
            <person name="Pouilly N."/>
            <person name="Raftis F."/>
            <person name="Sallet E."/>
            <person name="Schiex T."/>
            <person name="Thomas J."/>
            <person name="Vandecasteele C."/>
            <person name="Vares D."/>
            <person name="Vear F."/>
            <person name="Vautrin S."/>
            <person name="Crespi M."/>
            <person name="Mangin B."/>
            <person name="Burke J.M."/>
            <person name="Salse J."/>
            <person name="Munos S."/>
            <person name="Vincourt P."/>
            <person name="Rieseberg L.H."/>
            <person name="Langlade N.B."/>
        </authorList>
    </citation>
    <scope>NUCLEOTIDE SEQUENCE [LARGE SCALE GENOMIC DNA]</scope>
    <source>
        <strain evidence="4">cv. SF193</strain>
        <tissue evidence="2">Leaves</tissue>
    </source>
</reference>